<feature type="domain" description="Teneurin-like YD-shell" evidence="3">
    <location>
        <begin position="499"/>
        <end position="615"/>
    </location>
</feature>
<feature type="region of interest" description="Disordered" evidence="2">
    <location>
        <begin position="30"/>
        <end position="58"/>
    </location>
</feature>
<evidence type="ECO:0000313" key="4">
    <source>
        <dbReference type="EMBL" id="MFC7335848.1"/>
    </source>
</evidence>
<proteinExistence type="predicted"/>
<evidence type="ECO:0000256" key="2">
    <source>
        <dbReference type="SAM" id="MobiDB-lite"/>
    </source>
</evidence>
<protein>
    <submittedName>
        <fullName evidence="4">RHS repeat domain-containing protein</fullName>
    </submittedName>
</protein>
<dbReference type="RefSeq" id="WP_379708366.1">
    <property type="nucleotide sequence ID" value="NZ_JBHTBS010000001.1"/>
</dbReference>
<comment type="caution">
    <text evidence="4">The sequence shown here is derived from an EMBL/GenBank/DDBJ whole genome shotgun (WGS) entry which is preliminary data.</text>
</comment>
<organism evidence="4 5">
    <name type="scientific">Haloferula chungangensis</name>
    <dbReference type="NCBI Taxonomy" id="1048331"/>
    <lineage>
        <taxon>Bacteria</taxon>
        <taxon>Pseudomonadati</taxon>
        <taxon>Verrucomicrobiota</taxon>
        <taxon>Verrucomicrobiia</taxon>
        <taxon>Verrucomicrobiales</taxon>
        <taxon>Verrucomicrobiaceae</taxon>
        <taxon>Haloferula</taxon>
    </lineage>
</organism>
<keyword evidence="5" id="KW-1185">Reference proteome</keyword>
<dbReference type="Proteomes" id="UP001596472">
    <property type="component" value="Unassembled WGS sequence"/>
</dbReference>
<reference evidence="5" key="1">
    <citation type="journal article" date="2019" name="Int. J. Syst. Evol. Microbiol.">
        <title>The Global Catalogue of Microorganisms (GCM) 10K type strain sequencing project: providing services to taxonomists for standard genome sequencing and annotation.</title>
        <authorList>
            <consortium name="The Broad Institute Genomics Platform"/>
            <consortium name="The Broad Institute Genome Sequencing Center for Infectious Disease"/>
            <person name="Wu L."/>
            <person name="Ma J."/>
        </authorList>
    </citation>
    <scope>NUCLEOTIDE SEQUENCE [LARGE SCALE GENOMIC DNA]</scope>
    <source>
        <strain evidence="5">CGMCC 4.1467</strain>
    </source>
</reference>
<dbReference type="EMBL" id="JBHTBS010000001">
    <property type="protein sequence ID" value="MFC7335848.1"/>
    <property type="molecule type" value="Genomic_DNA"/>
</dbReference>
<evidence type="ECO:0000256" key="1">
    <source>
        <dbReference type="ARBA" id="ARBA00022737"/>
    </source>
</evidence>
<gene>
    <name evidence="4" type="ORF">ACFQY0_01560</name>
</gene>
<dbReference type="InterPro" id="IPR056823">
    <property type="entry name" value="TEN-like_YD-shell"/>
</dbReference>
<dbReference type="InterPro" id="IPR022385">
    <property type="entry name" value="Rhs_assc_core"/>
</dbReference>
<evidence type="ECO:0000259" key="3">
    <source>
        <dbReference type="Pfam" id="PF25023"/>
    </source>
</evidence>
<dbReference type="NCBIfam" id="TIGR03696">
    <property type="entry name" value="Rhs_assc_core"/>
    <property type="match status" value="1"/>
</dbReference>
<dbReference type="InterPro" id="IPR050708">
    <property type="entry name" value="T6SS_VgrG/RHS"/>
</dbReference>
<dbReference type="Gene3D" id="2.180.10.10">
    <property type="entry name" value="RHS repeat-associated core"/>
    <property type="match status" value="1"/>
</dbReference>
<dbReference type="NCBIfam" id="TIGR01643">
    <property type="entry name" value="YD_repeat_2x"/>
    <property type="match status" value="1"/>
</dbReference>
<sequence length="778" mass="84446">MRKLIDPRGSVTQWKRATDGRVLEKIAHDGTKTSYSYQPRSGRLESVTRPNDQGSGHPTVTFTYTADGMTSLVDYHAANTPDASFSYLDGSGKPDPLGRMTSWTDSIGTTSYSYIALNGSNGAGQLYEQNGPLADDTIRQAYDWRGRGNLRQVRSDAGTVLHSSGVTIDSLGRLTQSVNELGTFNATYNPGNLTGKMNALSRPNGMSTQFDWYPANAGANALGLKEIHHSRAGTTVSKFGYEYDLGGRVSKWSRQLDASPANGKSWKLGYSRAGELTGLVETNALGSETKRGSWSYDPAGNWYAVGDSSSTTHRTNDAMNRLQKIGGAGRTVVEGEMDEAATVNVDGQPATVTGIPGTGDFTFRREIAVQEGANTFGITATDANGNKTEQTYSVQVGGTQSTYGYDLNGNLLWEKDPGGTVVRSFEWDGADRLKAVNWGAQRIEWTYSAMGQKVSESVNGTLSRKFHWDGVELLLQRSAAGVIEKKFYGDGELRVGGADAGSYFYTRDHLGSVREVVKQDGSLQARYDYDAYGKRTTITQVPAYLGGCDFGYTGHFTRAALVAGKTELVLAHYRAYDPNLGRWLSPDPLENVTGEMAEMLPEGPNLYAYVGNDPINGMDPLGLYDPFSPWGMGQYNAAQRRGEEWDPFHYTKAFARCVREDDEFREMTRPGVTFALGIHGGLAARGGLVALAPNTMYHFTSSAAAASIRTQGVINAGRGLFGKGVYVSAINSARIARWMGAKSTEVCIKVSTKSVEKAPTLIPSAYRLLRDIGKELIK</sequence>
<dbReference type="InterPro" id="IPR006530">
    <property type="entry name" value="YD"/>
</dbReference>
<name>A0ABW2L3E7_9BACT</name>
<accession>A0ABW2L3E7</accession>
<feature type="compositionally biased region" description="Polar residues" evidence="2">
    <location>
        <begin position="48"/>
        <end position="58"/>
    </location>
</feature>
<dbReference type="PANTHER" id="PTHR32305:SF15">
    <property type="entry name" value="PROTEIN RHSA-RELATED"/>
    <property type="match status" value="1"/>
</dbReference>
<dbReference type="PANTHER" id="PTHR32305">
    <property type="match status" value="1"/>
</dbReference>
<dbReference type="Pfam" id="PF25023">
    <property type="entry name" value="TEN_YD-shell"/>
    <property type="match status" value="1"/>
</dbReference>
<evidence type="ECO:0000313" key="5">
    <source>
        <dbReference type="Proteomes" id="UP001596472"/>
    </source>
</evidence>
<keyword evidence="1" id="KW-0677">Repeat</keyword>